<dbReference type="EMBL" id="BMAT01011082">
    <property type="protein sequence ID" value="GFR66341.1"/>
    <property type="molecule type" value="Genomic_DNA"/>
</dbReference>
<keyword evidence="6" id="KW-0238">DNA-binding</keyword>
<protein>
    <submittedName>
        <fullName evidence="10">Serine/arginine repetitive matrix protein 1-like isoform X2</fullName>
    </submittedName>
</protein>
<evidence type="ECO:0000256" key="5">
    <source>
        <dbReference type="ARBA" id="ARBA00022833"/>
    </source>
</evidence>
<dbReference type="PROSITE" id="PS00115">
    <property type="entry name" value="RNA_POL_II_REPEAT"/>
    <property type="match status" value="1"/>
</dbReference>
<comment type="caution">
    <text evidence="10">The sequence shown here is derived from an EMBL/GenBank/DDBJ whole genome shotgun (WGS) entry which is preliminary data.</text>
</comment>
<evidence type="ECO:0000313" key="10">
    <source>
        <dbReference type="EMBL" id="GFR66341.1"/>
    </source>
</evidence>
<dbReference type="GO" id="GO:0003677">
    <property type="term" value="F:DNA binding"/>
    <property type="evidence" value="ECO:0007669"/>
    <property type="project" value="UniProtKB-KW"/>
</dbReference>
<evidence type="ECO:0000256" key="3">
    <source>
        <dbReference type="ARBA" id="ARBA00022723"/>
    </source>
</evidence>
<evidence type="ECO:0000256" key="8">
    <source>
        <dbReference type="ARBA" id="ARBA00023242"/>
    </source>
</evidence>
<evidence type="ECO:0000313" key="11">
    <source>
        <dbReference type="Proteomes" id="UP000762676"/>
    </source>
</evidence>
<evidence type="ECO:0000256" key="7">
    <source>
        <dbReference type="ARBA" id="ARBA00023163"/>
    </source>
</evidence>
<dbReference type="GO" id="GO:0003950">
    <property type="term" value="F:NAD+ poly-ADP-ribosyltransferase activity"/>
    <property type="evidence" value="ECO:0007669"/>
    <property type="project" value="InterPro"/>
</dbReference>
<keyword evidence="5" id="KW-0862">Zinc</keyword>
<keyword evidence="3" id="KW-0479">Metal-binding</keyword>
<feature type="compositionally biased region" description="Pro residues" evidence="9">
    <location>
        <begin position="90"/>
        <end position="99"/>
    </location>
</feature>
<organism evidence="10 11">
    <name type="scientific">Elysia marginata</name>
    <dbReference type="NCBI Taxonomy" id="1093978"/>
    <lineage>
        <taxon>Eukaryota</taxon>
        <taxon>Metazoa</taxon>
        <taxon>Spiralia</taxon>
        <taxon>Lophotrochozoa</taxon>
        <taxon>Mollusca</taxon>
        <taxon>Gastropoda</taxon>
        <taxon>Heterobranchia</taxon>
        <taxon>Euthyneura</taxon>
        <taxon>Panpulmonata</taxon>
        <taxon>Sacoglossa</taxon>
        <taxon>Placobranchoidea</taxon>
        <taxon>Plakobranchidae</taxon>
        <taxon>Elysia</taxon>
    </lineage>
</organism>
<reference evidence="10 11" key="1">
    <citation type="journal article" date="2021" name="Elife">
        <title>Chloroplast acquisition without the gene transfer in kleptoplastic sea slugs, Plakobranchus ocellatus.</title>
        <authorList>
            <person name="Maeda T."/>
            <person name="Takahashi S."/>
            <person name="Yoshida T."/>
            <person name="Shimamura S."/>
            <person name="Takaki Y."/>
            <person name="Nagai Y."/>
            <person name="Toyoda A."/>
            <person name="Suzuki Y."/>
            <person name="Arimoto A."/>
            <person name="Ishii H."/>
            <person name="Satoh N."/>
            <person name="Nishiyama T."/>
            <person name="Hasebe M."/>
            <person name="Maruyama T."/>
            <person name="Minagawa J."/>
            <person name="Obokata J."/>
            <person name="Shigenobu S."/>
        </authorList>
    </citation>
    <scope>NUCLEOTIDE SEQUENCE [LARGE SCALE GENOMIC DNA]</scope>
</reference>
<feature type="compositionally biased region" description="Basic and acidic residues" evidence="9">
    <location>
        <begin position="175"/>
        <end position="195"/>
    </location>
</feature>
<evidence type="ECO:0000256" key="4">
    <source>
        <dbReference type="ARBA" id="ARBA00022737"/>
    </source>
</evidence>
<keyword evidence="7" id="KW-0804">Transcription</keyword>
<comment type="subcellular location">
    <subcellularLocation>
        <location evidence="1">Nucleus</location>
    </subcellularLocation>
</comment>
<dbReference type="InterPro" id="IPR000684">
    <property type="entry name" value="RNA_pol_II_repeat_euk"/>
</dbReference>
<sequence>MFGSAAPLGSTATGSAPPPMFGSAAPERMDPWSAFEGSPSQLFGSFGGSGQQAAPKSATFAGSSLLSFESKVYCSTEPAPQQALGFSPPFSTPPPPAPLSPASFSISRPPPPPPEIFLEDRSHLQQPPPPVLSKPPAPTGLSRRGSMDQPPPLPVLAKAISRPSKEMKNSLATHLSEKRLGRLLPPEKRTNERALKQNIQDIPLPSFSPTSPSYSPTSPSFSPLSPSKSVFSEARGKLKASAPKAKEAYLKISEQQQQQPATEHFKRLSKEMRPKKCHGSVSWRTDSDQLGDRELGSTLFAQTRQATKFMPTDSYVAPTSDDHDLLNLPLGDCGGLSLYFECNELAMGALEEPQSDQYLEQEPDTVRCSRRARSSERSLSPTNARELEQLDLGLAKKHKDKAKDKEIGAVTGAVSWASCKKKLDRKRHHERFSDVHETPVPQKKFWHEAPFGIGTDFSPARVSRSVKLCTEHVTKLLRLQNMDGSWHFGKELDDLIGVNSNQCIGVLRSSGLSSLGLTAWEEIQQLLATILSLYLLLNKLFPQFCSSERPPWADVLDHLSLLSRSEGQNLLKENFQGIDAQDVTTAIINALDFLKRMDCKYPALYSRLELGTNWFNVAVNFMGPAVVAAA</sequence>
<keyword evidence="2" id="KW-0597">Phosphoprotein</keyword>
<dbReference type="PANTHER" id="PTHR46530">
    <property type="entry name" value="PROTEIN MONO-ADP-RIBOSYLTRANSFERASE PARP4"/>
    <property type="match status" value="1"/>
</dbReference>
<dbReference type="GO" id="GO:0005634">
    <property type="term" value="C:nucleus"/>
    <property type="evidence" value="ECO:0007669"/>
    <property type="project" value="UniProtKB-SubCell"/>
</dbReference>
<evidence type="ECO:0000256" key="1">
    <source>
        <dbReference type="ARBA" id="ARBA00004123"/>
    </source>
</evidence>
<evidence type="ECO:0000256" key="2">
    <source>
        <dbReference type="ARBA" id="ARBA00022553"/>
    </source>
</evidence>
<keyword evidence="8" id="KW-0539">Nucleus</keyword>
<feature type="region of interest" description="Disordered" evidence="9">
    <location>
        <begin position="79"/>
        <end position="228"/>
    </location>
</feature>
<dbReference type="PANTHER" id="PTHR46530:SF1">
    <property type="entry name" value="PROTEIN MONO-ADP-RIBOSYLTRANSFERASE PARP4"/>
    <property type="match status" value="1"/>
</dbReference>
<dbReference type="GO" id="GO:0006366">
    <property type="term" value="P:transcription by RNA polymerase II"/>
    <property type="evidence" value="ECO:0007669"/>
    <property type="project" value="InterPro"/>
</dbReference>
<dbReference type="GO" id="GO:0046872">
    <property type="term" value="F:metal ion binding"/>
    <property type="evidence" value="ECO:0007669"/>
    <property type="project" value="UniProtKB-KW"/>
</dbReference>
<keyword evidence="4" id="KW-0677">Repeat</keyword>
<evidence type="ECO:0000256" key="6">
    <source>
        <dbReference type="ARBA" id="ARBA00023125"/>
    </source>
</evidence>
<feature type="region of interest" description="Disordered" evidence="9">
    <location>
        <begin position="353"/>
        <end position="384"/>
    </location>
</feature>
<feature type="region of interest" description="Disordered" evidence="9">
    <location>
        <begin position="1"/>
        <end position="37"/>
    </location>
</feature>
<gene>
    <name evidence="10" type="ORF">ElyMa_005555500</name>
</gene>
<accession>A0AAV4F0N8</accession>
<dbReference type="Proteomes" id="UP000762676">
    <property type="component" value="Unassembled WGS sequence"/>
</dbReference>
<feature type="compositionally biased region" description="Low complexity" evidence="9">
    <location>
        <begin position="203"/>
        <end position="227"/>
    </location>
</feature>
<keyword evidence="11" id="KW-1185">Reference proteome</keyword>
<feature type="compositionally biased region" description="Pro residues" evidence="9">
    <location>
        <begin position="126"/>
        <end position="138"/>
    </location>
</feature>
<dbReference type="AlphaFoldDB" id="A0AAV4F0N8"/>
<dbReference type="GO" id="GO:0005737">
    <property type="term" value="C:cytoplasm"/>
    <property type="evidence" value="ECO:0007669"/>
    <property type="project" value="TreeGrafter"/>
</dbReference>
<dbReference type="InterPro" id="IPR031273">
    <property type="entry name" value="PARP4"/>
</dbReference>
<evidence type="ECO:0000256" key="9">
    <source>
        <dbReference type="SAM" id="MobiDB-lite"/>
    </source>
</evidence>
<proteinExistence type="predicted"/>
<name>A0AAV4F0N8_9GAST</name>